<organism evidence="2 3">
    <name type="scientific">Mytilus coruscus</name>
    <name type="common">Sea mussel</name>
    <dbReference type="NCBI Taxonomy" id="42192"/>
    <lineage>
        <taxon>Eukaryota</taxon>
        <taxon>Metazoa</taxon>
        <taxon>Spiralia</taxon>
        <taxon>Lophotrochozoa</taxon>
        <taxon>Mollusca</taxon>
        <taxon>Bivalvia</taxon>
        <taxon>Autobranchia</taxon>
        <taxon>Pteriomorphia</taxon>
        <taxon>Mytilida</taxon>
        <taxon>Mytiloidea</taxon>
        <taxon>Mytilidae</taxon>
        <taxon>Mytilinae</taxon>
        <taxon>Mytilus</taxon>
    </lineage>
</organism>
<keyword evidence="3" id="KW-1185">Reference proteome</keyword>
<name>A0A6J8BSW9_MYTCO</name>
<reference evidence="2 3" key="1">
    <citation type="submission" date="2020-06" db="EMBL/GenBank/DDBJ databases">
        <authorList>
            <person name="Li R."/>
            <person name="Bekaert M."/>
        </authorList>
    </citation>
    <scope>NUCLEOTIDE SEQUENCE [LARGE SCALE GENOMIC DNA]</scope>
    <source>
        <strain evidence="3">wild</strain>
    </source>
</reference>
<evidence type="ECO:0000313" key="3">
    <source>
        <dbReference type="Proteomes" id="UP000507470"/>
    </source>
</evidence>
<feature type="compositionally biased region" description="Low complexity" evidence="1">
    <location>
        <begin position="129"/>
        <end position="163"/>
    </location>
</feature>
<dbReference type="AlphaFoldDB" id="A0A6J8BSW9"/>
<sequence length="169" mass="17814">MTRHDIDGVCQTDHLCRINFIGLTHGPVHVSSHKFPQLQGKVPPVQTRLVPLPVPRPFPIERGTIFLVKDDGFDDVFGEGFGDVFGGGFDDVFGGEFESLLSLLLIPFLLMTMMTLGLDTTRNADTAAAPATATTAAETTTVPATTAAPTTTATPTTAPSTTTVAQNGS</sequence>
<proteinExistence type="predicted"/>
<evidence type="ECO:0000256" key="1">
    <source>
        <dbReference type="SAM" id="MobiDB-lite"/>
    </source>
</evidence>
<feature type="region of interest" description="Disordered" evidence="1">
    <location>
        <begin position="129"/>
        <end position="169"/>
    </location>
</feature>
<dbReference type="EMBL" id="CACVKT020003843">
    <property type="protein sequence ID" value="CAC5386170.1"/>
    <property type="molecule type" value="Genomic_DNA"/>
</dbReference>
<gene>
    <name evidence="2" type="ORF">MCOR_21637</name>
</gene>
<accession>A0A6J8BSW9</accession>
<dbReference type="Proteomes" id="UP000507470">
    <property type="component" value="Unassembled WGS sequence"/>
</dbReference>
<evidence type="ECO:0000313" key="2">
    <source>
        <dbReference type="EMBL" id="CAC5386170.1"/>
    </source>
</evidence>
<protein>
    <submittedName>
        <fullName evidence="2">GFRA</fullName>
    </submittedName>
</protein>